<name>A0A2T6ADB9_9RHOB</name>
<feature type="domain" description="Transglycosylase SLT" evidence="3">
    <location>
        <begin position="33"/>
        <end position="117"/>
    </location>
</feature>
<evidence type="ECO:0000313" key="4">
    <source>
        <dbReference type="EMBL" id="PTX41808.1"/>
    </source>
</evidence>
<dbReference type="Pfam" id="PF01464">
    <property type="entry name" value="SLT"/>
    <property type="match status" value="1"/>
</dbReference>
<comment type="caution">
    <text evidence="4">The sequence shown here is derived from an EMBL/GenBank/DDBJ whole genome shotgun (WGS) entry which is preliminary data.</text>
</comment>
<dbReference type="CDD" id="cd00254">
    <property type="entry name" value="LT-like"/>
    <property type="match status" value="1"/>
</dbReference>
<evidence type="ECO:0000259" key="3">
    <source>
        <dbReference type="Pfam" id="PF01464"/>
    </source>
</evidence>
<sequence>MAAVLPALRLTTARYSDHSALELVDLSPKDWALLFQALVRVESGFNPDAVSSAGARGLAQLMPDTARALGVAIDDPHENLDGGARYLLAQIAAFGSLDLALAAYNAGPDAVRQYGGIPPYAETRAYVARVHAEFERLRAASEEGTEL</sequence>
<dbReference type="EMBL" id="QBKP01000027">
    <property type="protein sequence ID" value="PTX41808.1"/>
    <property type="molecule type" value="Genomic_DNA"/>
</dbReference>
<dbReference type="Gene3D" id="1.10.530.10">
    <property type="match status" value="1"/>
</dbReference>
<accession>A0A2T6ADB9</accession>
<comment type="similarity">
    <text evidence="2">Belongs to the virb1 family.</text>
</comment>
<comment type="similarity">
    <text evidence="1">Belongs to the transglycosylase Slt family.</text>
</comment>
<gene>
    <name evidence="4" type="ORF">C8N34_12713</name>
</gene>
<dbReference type="SUPFAM" id="SSF53955">
    <property type="entry name" value="Lysozyme-like"/>
    <property type="match status" value="1"/>
</dbReference>
<dbReference type="PANTHER" id="PTHR37423:SF2">
    <property type="entry name" value="MEMBRANE-BOUND LYTIC MUREIN TRANSGLYCOSYLASE C"/>
    <property type="match status" value="1"/>
</dbReference>
<dbReference type="AlphaFoldDB" id="A0A2T6ADB9"/>
<evidence type="ECO:0000313" key="5">
    <source>
        <dbReference type="Proteomes" id="UP000244224"/>
    </source>
</evidence>
<protein>
    <submittedName>
        <fullName evidence="4">Transglycosylase-like protein with SLT domain</fullName>
    </submittedName>
</protein>
<dbReference type="Proteomes" id="UP000244224">
    <property type="component" value="Unassembled WGS sequence"/>
</dbReference>
<dbReference type="RefSeq" id="WP_242013902.1">
    <property type="nucleotide sequence ID" value="NZ_QBKP01000027.1"/>
</dbReference>
<evidence type="ECO:0000256" key="1">
    <source>
        <dbReference type="ARBA" id="ARBA00007734"/>
    </source>
</evidence>
<organism evidence="4 5">
    <name type="scientific">Gemmobacter caeni</name>
    <dbReference type="NCBI Taxonomy" id="589035"/>
    <lineage>
        <taxon>Bacteria</taxon>
        <taxon>Pseudomonadati</taxon>
        <taxon>Pseudomonadota</taxon>
        <taxon>Alphaproteobacteria</taxon>
        <taxon>Rhodobacterales</taxon>
        <taxon>Paracoccaceae</taxon>
        <taxon>Gemmobacter</taxon>
    </lineage>
</organism>
<reference evidence="4 5" key="1">
    <citation type="submission" date="2018-04" db="EMBL/GenBank/DDBJ databases">
        <title>Genomic Encyclopedia of Archaeal and Bacterial Type Strains, Phase II (KMG-II): from individual species to whole genera.</title>
        <authorList>
            <person name="Goeker M."/>
        </authorList>
    </citation>
    <scope>NUCLEOTIDE SEQUENCE [LARGE SCALE GENOMIC DNA]</scope>
    <source>
        <strain evidence="4 5">DSM 21823</strain>
    </source>
</reference>
<dbReference type="InterPro" id="IPR023346">
    <property type="entry name" value="Lysozyme-like_dom_sf"/>
</dbReference>
<proteinExistence type="inferred from homology"/>
<keyword evidence="5" id="KW-1185">Reference proteome</keyword>
<dbReference type="InterPro" id="IPR008258">
    <property type="entry name" value="Transglycosylase_SLT_dom_1"/>
</dbReference>
<dbReference type="PANTHER" id="PTHR37423">
    <property type="entry name" value="SOLUBLE LYTIC MUREIN TRANSGLYCOSYLASE-RELATED"/>
    <property type="match status" value="1"/>
</dbReference>
<evidence type="ECO:0000256" key="2">
    <source>
        <dbReference type="ARBA" id="ARBA00009387"/>
    </source>
</evidence>